<evidence type="ECO:0000259" key="1">
    <source>
        <dbReference type="Pfam" id="PF07995"/>
    </source>
</evidence>
<proteinExistence type="predicted"/>
<dbReference type="PANTHER" id="PTHR19328:SF13">
    <property type="entry name" value="HIPL1 PROTEIN"/>
    <property type="match status" value="1"/>
</dbReference>
<protein>
    <submittedName>
        <fullName evidence="2">Quinoprotein glucose dehydrogenase</fullName>
    </submittedName>
</protein>
<dbReference type="AlphaFoldDB" id="A0A0G0PZ00"/>
<dbReference type="Proteomes" id="UP000034539">
    <property type="component" value="Unassembled WGS sequence"/>
</dbReference>
<name>A0A0G0PZ00_9BACT</name>
<dbReference type="InterPro" id="IPR011041">
    <property type="entry name" value="Quinoprot_gluc/sorb_DH_b-prop"/>
</dbReference>
<dbReference type="PATRIC" id="fig|1618450.3.peg.605"/>
<dbReference type="EMBL" id="LBXN01000023">
    <property type="protein sequence ID" value="KKR33153.1"/>
    <property type="molecule type" value="Genomic_DNA"/>
</dbReference>
<dbReference type="SUPFAM" id="SSF50952">
    <property type="entry name" value="Soluble quinoprotein glucose dehydrogenase"/>
    <property type="match status" value="1"/>
</dbReference>
<reference evidence="2 3" key="1">
    <citation type="journal article" date="2015" name="Nature">
        <title>rRNA introns, odd ribosomes, and small enigmatic genomes across a large radiation of phyla.</title>
        <authorList>
            <person name="Brown C.T."/>
            <person name="Hug L.A."/>
            <person name="Thomas B.C."/>
            <person name="Sharon I."/>
            <person name="Castelle C.J."/>
            <person name="Singh A."/>
            <person name="Wilkins M.J."/>
            <person name="Williams K.H."/>
            <person name="Banfield J.F."/>
        </authorList>
    </citation>
    <scope>NUCLEOTIDE SEQUENCE [LARGE SCALE GENOMIC DNA]</scope>
</reference>
<gene>
    <name evidence="2" type="ORF">UT63_C0023G0016</name>
</gene>
<dbReference type="Pfam" id="PF07995">
    <property type="entry name" value="GSDH"/>
    <property type="match status" value="1"/>
</dbReference>
<dbReference type="InterPro" id="IPR012938">
    <property type="entry name" value="Glc/Sorbosone_DH"/>
</dbReference>
<sequence>MKVFLFIIIIVIFAAVAGSRYRNSGTINTSLISPSITPSISIIDEDIPLYEVIAENLNTPWSIAFLPDEKMLVTERPGRVRFIENGKLDQNPIAVISEVKEIGEGGLMGIALHPDFLINNHVYFYYTYEGQDGTLNRVVRMTYKNKTLTDSVTIIDSIPGASNHNGGRIKFGPDKFMYIATGDAENPSQAQDKNSLAGKILRVTDKGSPISGNPFGNRIYSFGHRNVQGLAWDEEGNLWVTEHGRSGISSGLDEINLIESGKNYGWPVIQGDQTRDGMERAIQNSGSTTWAPAGAVYVGKSIFFGGLRGEALYEAVVENRRVYEVKEHFKGQFGRIREVILGPDGFLYISTSNKDGRGDVRGGDDKIIKVNPNKL</sequence>
<comment type="caution">
    <text evidence="2">The sequence shown here is derived from an EMBL/GenBank/DDBJ whole genome shotgun (WGS) entry which is preliminary data.</text>
</comment>
<evidence type="ECO:0000313" key="2">
    <source>
        <dbReference type="EMBL" id="KKR33153.1"/>
    </source>
</evidence>
<dbReference type="Gene3D" id="2.120.10.30">
    <property type="entry name" value="TolB, C-terminal domain"/>
    <property type="match status" value="1"/>
</dbReference>
<evidence type="ECO:0000313" key="3">
    <source>
        <dbReference type="Proteomes" id="UP000034539"/>
    </source>
</evidence>
<dbReference type="InterPro" id="IPR011042">
    <property type="entry name" value="6-blade_b-propeller_TolB-like"/>
</dbReference>
<feature type="domain" description="Glucose/Sorbosone dehydrogenase" evidence="1">
    <location>
        <begin position="57"/>
        <end position="357"/>
    </location>
</feature>
<accession>A0A0G0PZ00</accession>
<organism evidence="2 3">
    <name type="scientific">Candidatus Gottesmanbacteria bacterium GW2011_GWC2_39_8</name>
    <dbReference type="NCBI Taxonomy" id="1618450"/>
    <lineage>
        <taxon>Bacteria</taxon>
        <taxon>Candidatus Gottesmaniibacteriota</taxon>
    </lineage>
</organism>
<dbReference type="PANTHER" id="PTHR19328">
    <property type="entry name" value="HEDGEHOG-INTERACTING PROTEIN"/>
    <property type="match status" value="1"/>
</dbReference>